<dbReference type="EMBL" id="FODJ01000009">
    <property type="protein sequence ID" value="SEO60619.1"/>
    <property type="molecule type" value="Genomic_DNA"/>
</dbReference>
<dbReference type="InterPro" id="IPR018076">
    <property type="entry name" value="T2SS_GspF_dom"/>
</dbReference>
<sequence length="299" mass="33937">MRLILVIGLALILTVGLIALSRKKKGRQPAKEPKQSKLFQAFQTKKVQKSGPTDYQTYYYTVAEYLFIAAVAGALLFVIGYVFYQSIIMSILFASVGLFFPKVYRQRMIQKRQNELSQQFQQALFSLSTSLVAGRSIENAFVEVVKDLSLIYPDPETLIIKELEIINKRVANREPIEIAIEDFSKRAGVEDITNFTDVFITCKRTGGDLVEVIRRTSTMISEKFEIQQEISVMVAQKKFESNAITLAPVLMVGVLSYSSAEYMKPLYSWADFGPIVMTISLAIILFSFWLCQRIMNIKV</sequence>
<reference evidence="8 9" key="1">
    <citation type="submission" date="2016-10" db="EMBL/GenBank/DDBJ databases">
        <authorList>
            <person name="de Groot N.N."/>
        </authorList>
    </citation>
    <scope>NUCLEOTIDE SEQUENCE [LARGE SCALE GENOMIC DNA]</scope>
    <source>
        <strain evidence="8 9">CGMCC 1.10434</strain>
    </source>
</reference>
<keyword evidence="3 6" id="KW-0812">Transmembrane</keyword>
<evidence type="ECO:0000313" key="9">
    <source>
        <dbReference type="Proteomes" id="UP000199300"/>
    </source>
</evidence>
<dbReference type="STRING" id="872970.SAMN04488134_109129"/>
<evidence type="ECO:0000259" key="7">
    <source>
        <dbReference type="Pfam" id="PF00482"/>
    </source>
</evidence>
<evidence type="ECO:0000313" key="8">
    <source>
        <dbReference type="EMBL" id="SEO60619.1"/>
    </source>
</evidence>
<dbReference type="Proteomes" id="UP000199300">
    <property type="component" value="Unassembled WGS sequence"/>
</dbReference>
<feature type="transmembrane region" description="Helical" evidence="6">
    <location>
        <begin position="272"/>
        <end position="291"/>
    </location>
</feature>
<evidence type="ECO:0000256" key="2">
    <source>
        <dbReference type="ARBA" id="ARBA00022475"/>
    </source>
</evidence>
<dbReference type="Pfam" id="PF00482">
    <property type="entry name" value="T2SSF"/>
    <property type="match status" value="1"/>
</dbReference>
<gene>
    <name evidence="8" type="ORF">SAMN04488134_109129</name>
</gene>
<name>A0A1H8R1W8_9BACI</name>
<evidence type="ECO:0000256" key="5">
    <source>
        <dbReference type="ARBA" id="ARBA00023136"/>
    </source>
</evidence>
<dbReference type="PANTHER" id="PTHR35007">
    <property type="entry name" value="INTEGRAL MEMBRANE PROTEIN-RELATED"/>
    <property type="match status" value="1"/>
</dbReference>
<dbReference type="GO" id="GO:0005886">
    <property type="term" value="C:plasma membrane"/>
    <property type="evidence" value="ECO:0007669"/>
    <property type="project" value="UniProtKB-SubCell"/>
</dbReference>
<protein>
    <submittedName>
        <fullName evidence="8">Tight adherence protein B</fullName>
    </submittedName>
</protein>
<organism evidence="8 9">
    <name type="scientific">Amphibacillus marinus</name>
    <dbReference type="NCBI Taxonomy" id="872970"/>
    <lineage>
        <taxon>Bacteria</taxon>
        <taxon>Bacillati</taxon>
        <taxon>Bacillota</taxon>
        <taxon>Bacilli</taxon>
        <taxon>Bacillales</taxon>
        <taxon>Bacillaceae</taxon>
        <taxon>Amphibacillus</taxon>
    </lineage>
</organism>
<dbReference type="OrthoDB" id="9796142at2"/>
<feature type="transmembrane region" description="Helical" evidence="6">
    <location>
        <begin position="67"/>
        <end position="100"/>
    </location>
</feature>
<dbReference type="PANTHER" id="PTHR35007:SF1">
    <property type="entry name" value="PILUS ASSEMBLY PROTEIN"/>
    <property type="match status" value="1"/>
</dbReference>
<dbReference type="AlphaFoldDB" id="A0A1H8R1W8"/>
<dbReference type="RefSeq" id="WP_091498921.1">
    <property type="nucleotide sequence ID" value="NZ_FODJ01000009.1"/>
</dbReference>
<evidence type="ECO:0000256" key="4">
    <source>
        <dbReference type="ARBA" id="ARBA00022989"/>
    </source>
</evidence>
<keyword evidence="5 6" id="KW-0472">Membrane</keyword>
<feature type="transmembrane region" description="Helical" evidence="6">
    <location>
        <begin position="243"/>
        <end position="260"/>
    </location>
</feature>
<evidence type="ECO:0000256" key="3">
    <source>
        <dbReference type="ARBA" id="ARBA00022692"/>
    </source>
</evidence>
<keyword evidence="2" id="KW-1003">Cell membrane</keyword>
<keyword evidence="4 6" id="KW-1133">Transmembrane helix</keyword>
<evidence type="ECO:0000256" key="1">
    <source>
        <dbReference type="ARBA" id="ARBA00004651"/>
    </source>
</evidence>
<keyword evidence="9" id="KW-1185">Reference proteome</keyword>
<comment type="subcellular location">
    <subcellularLocation>
        <location evidence="1">Cell membrane</location>
        <topology evidence="1">Multi-pass membrane protein</topology>
    </subcellularLocation>
</comment>
<evidence type="ECO:0000256" key="6">
    <source>
        <dbReference type="SAM" id="Phobius"/>
    </source>
</evidence>
<feature type="domain" description="Type II secretion system protein GspF" evidence="7">
    <location>
        <begin position="126"/>
        <end position="255"/>
    </location>
</feature>
<accession>A0A1H8R1W8</accession>
<proteinExistence type="predicted"/>